<evidence type="ECO:0000313" key="2">
    <source>
        <dbReference type="EMBL" id="CCF54750.1"/>
    </source>
</evidence>
<feature type="region of interest" description="Disordered" evidence="1">
    <location>
        <begin position="1"/>
        <end position="54"/>
    </location>
</feature>
<feature type="compositionally biased region" description="Basic residues" evidence="1">
    <location>
        <begin position="210"/>
        <end position="225"/>
    </location>
</feature>
<comment type="caution">
    <text evidence="2">The sequence shown here is derived from an EMBL/GenBank/DDBJ whole genome shotgun (WGS) entry which is preliminary data.</text>
</comment>
<feature type="compositionally biased region" description="Acidic residues" evidence="1">
    <location>
        <begin position="279"/>
        <end position="290"/>
    </location>
</feature>
<accession>I2G6F7</accession>
<dbReference type="eggNOG" id="ENOG502SBT3">
    <property type="taxonomic scope" value="Eukaryota"/>
</dbReference>
<organism evidence="2 3">
    <name type="scientific">Ustilago hordei</name>
    <name type="common">Barley covered smut fungus</name>
    <dbReference type="NCBI Taxonomy" id="120017"/>
    <lineage>
        <taxon>Eukaryota</taxon>
        <taxon>Fungi</taxon>
        <taxon>Dikarya</taxon>
        <taxon>Basidiomycota</taxon>
        <taxon>Ustilaginomycotina</taxon>
        <taxon>Ustilaginomycetes</taxon>
        <taxon>Ustilaginales</taxon>
        <taxon>Ustilaginaceae</taxon>
        <taxon>Ustilago</taxon>
    </lineage>
</organism>
<feature type="compositionally biased region" description="Basic and acidic residues" evidence="1">
    <location>
        <begin position="10"/>
        <end position="19"/>
    </location>
</feature>
<dbReference type="OMA" id="TNRIEAG"/>
<feature type="region of interest" description="Disordered" evidence="1">
    <location>
        <begin position="188"/>
        <end position="249"/>
    </location>
</feature>
<sequence length="455" mass="48543">MDDIDAAFDDAYRTNRIEAGDDPNSLPNPYSRPSLTDSVPTKHSAELHGGGGGGFIIDGNDSGSGGDGFIIDDQVTSGGGGGFIIDDDQNSIAGGGGFLPDDNNDKDDELSSSSIRIATKVKTIPLSAIPEALANLGLDSSDLSVLSLFAETAYVPSTASRRRLPAGVRPEKVVGRQEFQQVASVLLDEMKSRAPHPASEREEEEEGGRRRPTRRAAVQGRKKAARFIGEDDAEGWDEGGGGFMVGDAADDSEDDFAVARQRRRRAGRKAANLDTGSDLTDEDSEGEFDTDAATPNSSRRRRGRVAASPSPSPSPSPSDDGSERTTKRQRRQKPSSDGRTMRSTNHLNPLQREKAAALFQLLLDRLPPSTLPLSQRRVGTEQLAQIVKDIREKIAQKEIEEMVEEGAKLFAPASEDGERKSGQAIRGAAAAQGIVGGSSVGIDEFAGILVHNRLI</sequence>
<reference evidence="2 3" key="1">
    <citation type="journal article" date="2012" name="Plant Cell">
        <title>Genome comparison of barley and maize smut fungi reveals targeted loss of RNA silencing components and species-specific presence of transposable elements.</title>
        <authorList>
            <person name="Laurie J.D."/>
            <person name="Ali S."/>
            <person name="Linning R."/>
            <person name="Mannhaupt G."/>
            <person name="Wong P."/>
            <person name="Gueldener U."/>
            <person name="Muensterkoetter M."/>
            <person name="Moore R."/>
            <person name="Kahmann R."/>
            <person name="Bakkeren G."/>
            <person name="Schirawski J."/>
        </authorList>
    </citation>
    <scope>NUCLEOTIDE SEQUENCE [LARGE SCALE GENOMIC DNA]</scope>
    <source>
        <strain evidence="3">Uh4875-4</strain>
    </source>
</reference>
<keyword evidence="3" id="KW-1185">Reference proteome</keyword>
<proteinExistence type="predicted"/>
<evidence type="ECO:0000256" key="1">
    <source>
        <dbReference type="SAM" id="MobiDB-lite"/>
    </source>
</evidence>
<evidence type="ECO:0000313" key="3">
    <source>
        <dbReference type="Proteomes" id="UP000006174"/>
    </source>
</evidence>
<name>I2G6F7_USTHO</name>
<dbReference type="EMBL" id="CAGI01000195">
    <property type="protein sequence ID" value="CCF54750.1"/>
    <property type="molecule type" value="Genomic_DNA"/>
</dbReference>
<protein>
    <submittedName>
        <fullName evidence="2">Uncharacterized protein</fullName>
    </submittedName>
</protein>
<dbReference type="HOGENOM" id="CLU_045295_0_0_1"/>
<gene>
    <name evidence="2" type="ORF">UHOR_01519</name>
</gene>
<feature type="compositionally biased region" description="Polar residues" evidence="1">
    <location>
        <begin position="25"/>
        <end position="41"/>
    </location>
</feature>
<dbReference type="AlphaFoldDB" id="I2G6F7"/>
<feature type="region of interest" description="Disordered" evidence="1">
    <location>
        <begin position="261"/>
        <end position="349"/>
    </location>
</feature>
<dbReference type="Proteomes" id="UP000006174">
    <property type="component" value="Unassembled WGS sequence"/>
</dbReference>